<name>A0A5M6J1U8_9PROT</name>
<organism evidence="3 4">
    <name type="scientific">Rhodovastum atsumiense</name>
    <dbReference type="NCBI Taxonomy" id="504468"/>
    <lineage>
        <taxon>Bacteria</taxon>
        <taxon>Pseudomonadati</taxon>
        <taxon>Pseudomonadota</taxon>
        <taxon>Alphaproteobacteria</taxon>
        <taxon>Acetobacterales</taxon>
        <taxon>Acetobacteraceae</taxon>
        <taxon>Rhodovastum</taxon>
    </lineage>
</organism>
<dbReference type="GO" id="GO:0005980">
    <property type="term" value="P:glycogen catabolic process"/>
    <property type="evidence" value="ECO:0007669"/>
    <property type="project" value="InterPro"/>
</dbReference>
<dbReference type="OrthoDB" id="9761875at2"/>
<reference evidence="3 4" key="1">
    <citation type="submission" date="2019-09" db="EMBL/GenBank/DDBJ databases">
        <title>Genome sequence of Rhodovastum atsumiense, a diverse member of the Acetobacteraceae family of non-sulfur purple photosynthetic bacteria.</title>
        <authorList>
            <person name="Meyer T."/>
            <person name="Kyndt J."/>
        </authorList>
    </citation>
    <scope>NUCLEOTIDE SEQUENCE [LARGE SCALE GENOMIC DNA]</scope>
    <source>
        <strain evidence="3 4">DSM 21279</strain>
    </source>
</reference>
<feature type="domain" description="Glycogen debranching enzyme bacterial and archaeal type N-terminal" evidence="2">
    <location>
        <begin position="6"/>
        <end position="219"/>
    </location>
</feature>
<gene>
    <name evidence="3" type="ORF">F1189_02815</name>
</gene>
<dbReference type="EMBL" id="VWPK01000003">
    <property type="protein sequence ID" value="KAA5614209.1"/>
    <property type="molecule type" value="Genomic_DNA"/>
</dbReference>
<dbReference type="Pfam" id="PF12439">
    <property type="entry name" value="GDE_N"/>
    <property type="match status" value="1"/>
</dbReference>
<dbReference type="Gene3D" id="1.50.10.10">
    <property type="match status" value="1"/>
</dbReference>
<dbReference type="InterPro" id="IPR010401">
    <property type="entry name" value="AGL/Gdb1"/>
</dbReference>
<dbReference type="PANTHER" id="PTHR10569:SF2">
    <property type="entry name" value="GLYCOGEN DEBRANCHING ENZYME"/>
    <property type="match status" value="1"/>
</dbReference>
<dbReference type="Proteomes" id="UP000325255">
    <property type="component" value="Unassembled WGS sequence"/>
</dbReference>
<dbReference type="Pfam" id="PF06202">
    <property type="entry name" value="GDE_C"/>
    <property type="match status" value="1"/>
</dbReference>
<evidence type="ECO:0000313" key="4">
    <source>
        <dbReference type="Proteomes" id="UP000325255"/>
    </source>
</evidence>
<dbReference type="InterPro" id="IPR008928">
    <property type="entry name" value="6-hairpin_glycosidase_sf"/>
</dbReference>
<feature type="domain" description="Glycogen debranching enzyme C-terminal" evidence="1">
    <location>
        <begin position="259"/>
        <end position="622"/>
    </location>
</feature>
<comment type="caution">
    <text evidence="3">The sequence shown here is derived from an EMBL/GenBank/DDBJ whole genome shotgun (WGS) entry which is preliminary data.</text>
</comment>
<dbReference type="GO" id="GO:0004134">
    <property type="term" value="F:4-alpha-glucanotransferase activity"/>
    <property type="evidence" value="ECO:0007669"/>
    <property type="project" value="InterPro"/>
</dbReference>
<dbReference type="PANTHER" id="PTHR10569">
    <property type="entry name" value="GLYCOGEN DEBRANCHING ENZYME"/>
    <property type="match status" value="1"/>
</dbReference>
<dbReference type="AlphaFoldDB" id="A0A5M6J1U8"/>
<evidence type="ECO:0000259" key="2">
    <source>
        <dbReference type="Pfam" id="PF12439"/>
    </source>
</evidence>
<dbReference type="SUPFAM" id="SSF48208">
    <property type="entry name" value="Six-hairpin glycosidases"/>
    <property type="match status" value="1"/>
</dbReference>
<dbReference type="InterPro" id="IPR024742">
    <property type="entry name" value="Glycogen_debranch_N"/>
</dbReference>
<dbReference type="InterPro" id="IPR032790">
    <property type="entry name" value="GDE_C"/>
</dbReference>
<dbReference type="GO" id="GO:0004135">
    <property type="term" value="F:amylo-alpha-1,6-glucosidase activity"/>
    <property type="evidence" value="ECO:0007669"/>
    <property type="project" value="InterPro"/>
</dbReference>
<accession>A0A5M6J1U8</accession>
<proteinExistence type="predicted"/>
<sequence length="642" mass="70135">MDLQAEWLETDGHGGYASGTVSGERTRRYHALLLTATTPPTGRVVLVNGIEAWLEGPHGRIPLSTQRYLPDIRHPEGDRGIVSFSATPWPRWQFASRVTQEILAGRQGEGTVLRWCRTDAAAPTRLLVRPLLSGRDYHALHRHNDVFDATARVAGGNVGWRPYRDLPGIALLSNGQYEHDPQWFYNFLYHTEAARGLDCVEDLLSPGMISFDLSHADAVMVLRTGEDLSAPANAVAAALLAAEHDRRSAVPTVWLAADAYLTARDGGLSLIAGYPWFTDWGRDTFIAMRGLMLGTGRLAEAKQILLTWAGLVNQGMLPNRFPDAGTAPEYNAVDASLWFIIAMHDLLDSAAAAGEEPASATQACLIGAAEAILDGYARGTRYGIGVDQDGLLRAGEPGQQLTWMDARFGDWVVTPRIGKPVEVEALWINALRIAGAWSPRWQEMEARARTSFAARFPDPATGGLVDVVDVDHVPGHCDRSLRPNQILAVGGLPFPLLTGTAARRVVDLVEARLLTPLGLRTLSPDHPAYAPRYQGDLRARDAAYHQGTAWPWLMGPFVEAWLRVRGDTPEARQEARTRFLAPLRAHLDTAGLGHVSELADAEAPHAPGGCPFQAWSLGEVIRIERMLTPETRALLRPRSGDA</sequence>
<protein>
    <submittedName>
        <fullName evidence="3">Glycogen debranching protein</fullName>
    </submittedName>
</protein>
<dbReference type="InterPro" id="IPR012341">
    <property type="entry name" value="6hp_glycosidase-like_sf"/>
</dbReference>
<keyword evidence="4" id="KW-1185">Reference proteome</keyword>
<evidence type="ECO:0000259" key="1">
    <source>
        <dbReference type="Pfam" id="PF06202"/>
    </source>
</evidence>
<evidence type="ECO:0000313" key="3">
    <source>
        <dbReference type="EMBL" id="KAA5614209.1"/>
    </source>
</evidence>